<sequence>MPLNFGKMMSRNRSSGTVPTIHEDHEGGTHHTEHSLAEHHGKAALPFFASPVDPEALKWLERRKRASSGVARSGTVAQFESESKETESGLAHRIFRKQHEASTLELFFDLFFVGNMAVFTTKSAHVDLQSLSNYVGFFAFLWTTWFHISMFDVRFYVDSVWTRFTKFLAFGAMTALTGLGPMYDVILKKDGTMSRAFQGMAIMFFCLRMLFVLEYSMVLYYVRRFDKTLVPLLLTVFVYVITGFGFLATWLQNRSMAAMSGPEGAAKVRIWYIIIGLEACAIIIISSIWRILSFKHTHLVERVGLLTLIVMGEGILGLTKSTSYAASGTNVILWEETGIVGSAVLLIYMMYILYFDNVDHHRFGTIRQQIWTLLHFPLHVAILLTVEGSTALILWNAVRSGVAYITEDSLPSLTTPATIPPHKPGAGGTFKDTAAFVDSIRLTYNEVKERYHYKKLDTYYNATAFAADLDKLSKPKAAFNTPAWVTEVQPTLKKMTAYFEYFLYQNFGAEGPKKIDDEKDYSLKVQYYEDGFKFVTIYFYIAAGALLLVLAGLYVFGRTKMTKTEWTSVAVRIFGGMALPLVTISAFTEKNDDSYRFTFSYLLIPLVAIYYLLVIIIDNVIKAISERHHRGNQLKRMSQEFDDSSYEMHKKSMHGSPELVNAGDGDDAALVPNAQKVPTVTVAGGPRYSELVDQESDTEYRGGQGAHQFRSQSLHKH</sequence>
<dbReference type="EMBL" id="JAPDRQ010000001">
    <property type="protein sequence ID" value="KAJ9664690.1"/>
    <property type="molecule type" value="Genomic_DNA"/>
</dbReference>
<reference evidence="1" key="1">
    <citation type="submission" date="2022-10" db="EMBL/GenBank/DDBJ databases">
        <title>Culturing micro-colonial fungi from biological soil crusts in the Mojave desert and describing Neophaeococcomyces mojavensis, and introducing the new genera and species Taxawa tesnikishii.</title>
        <authorList>
            <person name="Kurbessoian T."/>
            <person name="Stajich J.E."/>
        </authorList>
    </citation>
    <scope>NUCLEOTIDE SEQUENCE</scope>
    <source>
        <strain evidence="1">JES_112</strain>
    </source>
</reference>
<organism evidence="1 2">
    <name type="scientific">Neophaeococcomyces mojaviensis</name>
    <dbReference type="NCBI Taxonomy" id="3383035"/>
    <lineage>
        <taxon>Eukaryota</taxon>
        <taxon>Fungi</taxon>
        <taxon>Dikarya</taxon>
        <taxon>Ascomycota</taxon>
        <taxon>Pezizomycotina</taxon>
        <taxon>Eurotiomycetes</taxon>
        <taxon>Chaetothyriomycetidae</taxon>
        <taxon>Chaetothyriales</taxon>
        <taxon>Chaetothyriales incertae sedis</taxon>
        <taxon>Neophaeococcomyces</taxon>
    </lineage>
</organism>
<accession>A0ACC3ALD6</accession>
<protein>
    <submittedName>
        <fullName evidence="1">Uncharacterized protein</fullName>
    </submittedName>
</protein>
<evidence type="ECO:0000313" key="1">
    <source>
        <dbReference type="EMBL" id="KAJ9664690.1"/>
    </source>
</evidence>
<dbReference type="Proteomes" id="UP001172386">
    <property type="component" value="Unassembled WGS sequence"/>
</dbReference>
<gene>
    <name evidence="1" type="ORF">H2198_000036</name>
</gene>
<name>A0ACC3ALD6_9EURO</name>
<proteinExistence type="predicted"/>
<evidence type="ECO:0000313" key="2">
    <source>
        <dbReference type="Proteomes" id="UP001172386"/>
    </source>
</evidence>
<comment type="caution">
    <text evidence="1">The sequence shown here is derived from an EMBL/GenBank/DDBJ whole genome shotgun (WGS) entry which is preliminary data.</text>
</comment>
<keyword evidence="2" id="KW-1185">Reference proteome</keyword>